<evidence type="ECO:0000259" key="8">
    <source>
        <dbReference type="Pfam" id="PF00703"/>
    </source>
</evidence>
<dbReference type="InterPro" id="IPR050887">
    <property type="entry name" value="Beta-mannosidase_GH2"/>
</dbReference>
<keyword evidence="5" id="KW-0326">Glycosidase</keyword>
<keyword evidence="7" id="KW-0732">Signal</keyword>
<dbReference type="SUPFAM" id="SSF49303">
    <property type="entry name" value="beta-Galactosidase/glucuronidase domain"/>
    <property type="match status" value="2"/>
</dbReference>
<evidence type="ECO:0000256" key="4">
    <source>
        <dbReference type="ARBA" id="ARBA00023180"/>
    </source>
</evidence>
<dbReference type="AlphaFoldDB" id="A0A4D9CWI8"/>
<dbReference type="Gene3D" id="2.60.120.260">
    <property type="entry name" value="Galactose-binding domain-like"/>
    <property type="match status" value="1"/>
</dbReference>
<evidence type="ECO:0000256" key="5">
    <source>
        <dbReference type="ARBA" id="ARBA00023295"/>
    </source>
</evidence>
<keyword evidence="4" id="KW-0325">Glycoprotein</keyword>
<evidence type="ECO:0000313" key="12">
    <source>
        <dbReference type="Proteomes" id="UP000355283"/>
    </source>
</evidence>
<evidence type="ECO:0000256" key="3">
    <source>
        <dbReference type="ARBA" id="ARBA00022801"/>
    </source>
</evidence>
<dbReference type="InterPro" id="IPR054593">
    <property type="entry name" value="Beta-mannosidase-like_N2"/>
</dbReference>
<evidence type="ECO:0000256" key="2">
    <source>
        <dbReference type="ARBA" id="ARBA00012754"/>
    </source>
</evidence>
<evidence type="ECO:0000259" key="10">
    <source>
        <dbReference type="Pfam" id="PF22666"/>
    </source>
</evidence>
<dbReference type="InterPro" id="IPR036156">
    <property type="entry name" value="Beta-gal/glucu_dom_sf"/>
</dbReference>
<dbReference type="SUPFAM" id="SSF49785">
    <property type="entry name" value="Galactose-binding domain-like"/>
    <property type="match status" value="1"/>
</dbReference>
<dbReference type="InterPro" id="IPR017853">
    <property type="entry name" value="GH"/>
</dbReference>
<reference evidence="11 12" key="1">
    <citation type="submission" date="2019-01" db="EMBL/GenBank/DDBJ databases">
        <title>Nuclear Genome Assembly of the Microalgal Biofuel strain Nannochloropsis salina CCMP1776.</title>
        <authorList>
            <person name="Hovde B."/>
        </authorList>
    </citation>
    <scope>NUCLEOTIDE SEQUENCE [LARGE SCALE GENOMIC DNA]</scope>
    <source>
        <strain evidence="11 12">CCMP1776</strain>
    </source>
</reference>
<feature type="signal peptide" evidence="7">
    <location>
        <begin position="1"/>
        <end position="17"/>
    </location>
</feature>
<dbReference type="GO" id="GO:0006516">
    <property type="term" value="P:glycoprotein catabolic process"/>
    <property type="evidence" value="ECO:0007669"/>
    <property type="project" value="TreeGrafter"/>
</dbReference>
<dbReference type="Pfam" id="PF22666">
    <property type="entry name" value="Glyco_hydro_2_N2"/>
    <property type="match status" value="1"/>
</dbReference>
<keyword evidence="3" id="KW-0378">Hydrolase</keyword>
<name>A0A4D9CWI8_9STRA</name>
<keyword evidence="12" id="KW-1185">Reference proteome</keyword>
<dbReference type="GO" id="GO:0004567">
    <property type="term" value="F:beta-mannosidase activity"/>
    <property type="evidence" value="ECO:0007669"/>
    <property type="project" value="UniProtKB-EC"/>
</dbReference>
<comment type="catalytic activity">
    <reaction evidence="1">
        <text>Hydrolysis of terminal, non-reducing beta-D-mannose residues in beta-D-mannosides.</text>
        <dbReference type="EC" id="3.2.1.25"/>
    </reaction>
</comment>
<comment type="caution">
    <text evidence="11">The sequence shown here is derived from an EMBL/GenBank/DDBJ whole genome shotgun (WGS) entry which is preliminary data.</text>
</comment>
<feature type="domain" description="Glycoside hydrolase family 2 immunoglobulin-like beta-sandwich" evidence="8">
    <location>
        <begin position="147"/>
        <end position="196"/>
    </location>
</feature>
<dbReference type="GO" id="GO:0005975">
    <property type="term" value="P:carbohydrate metabolic process"/>
    <property type="evidence" value="ECO:0007669"/>
    <property type="project" value="InterPro"/>
</dbReference>
<dbReference type="EC" id="3.2.1.25" evidence="2"/>
<proteinExistence type="predicted"/>
<evidence type="ECO:0000256" key="6">
    <source>
        <dbReference type="SAM" id="MobiDB-lite"/>
    </source>
</evidence>
<evidence type="ECO:0000259" key="9">
    <source>
        <dbReference type="Pfam" id="PF17753"/>
    </source>
</evidence>
<feature type="domain" description="Beta-mannosidase-like galactose-binding" evidence="10">
    <location>
        <begin position="43"/>
        <end position="107"/>
    </location>
</feature>
<dbReference type="OrthoDB" id="2866996at2759"/>
<protein>
    <recommendedName>
        <fullName evidence="2">beta-mannosidase</fullName>
        <ecNumber evidence="2">3.2.1.25</ecNumber>
    </recommendedName>
</protein>
<evidence type="ECO:0000256" key="7">
    <source>
        <dbReference type="SAM" id="SignalP"/>
    </source>
</evidence>
<evidence type="ECO:0000313" key="11">
    <source>
        <dbReference type="EMBL" id="TFJ81893.1"/>
    </source>
</evidence>
<dbReference type="Pfam" id="PF00703">
    <property type="entry name" value="Glyco_hydro_2"/>
    <property type="match status" value="1"/>
</dbReference>
<dbReference type="PANTHER" id="PTHR43730">
    <property type="entry name" value="BETA-MANNOSIDASE"/>
    <property type="match status" value="1"/>
</dbReference>
<dbReference type="InterPro" id="IPR041625">
    <property type="entry name" value="Beta-mannosidase_Ig"/>
</dbReference>
<dbReference type="Gene3D" id="2.60.40.10">
    <property type="entry name" value="Immunoglobulins"/>
    <property type="match status" value="1"/>
</dbReference>
<dbReference type="InterPro" id="IPR006102">
    <property type="entry name" value="Ig-like_GH2"/>
</dbReference>
<organism evidence="11 12">
    <name type="scientific">Nannochloropsis salina CCMP1776</name>
    <dbReference type="NCBI Taxonomy" id="1027361"/>
    <lineage>
        <taxon>Eukaryota</taxon>
        <taxon>Sar</taxon>
        <taxon>Stramenopiles</taxon>
        <taxon>Ochrophyta</taxon>
        <taxon>Eustigmatophyceae</taxon>
        <taxon>Eustigmatales</taxon>
        <taxon>Monodopsidaceae</taxon>
        <taxon>Microchloropsis</taxon>
        <taxon>Microchloropsis salina</taxon>
    </lineage>
</organism>
<dbReference type="Proteomes" id="UP000355283">
    <property type="component" value="Unassembled WGS sequence"/>
</dbReference>
<dbReference type="EMBL" id="SDOX01000122">
    <property type="protein sequence ID" value="TFJ81893.1"/>
    <property type="molecule type" value="Genomic_DNA"/>
</dbReference>
<accession>A0A4D9CWI8</accession>
<sequence length="446" mass="48775">MLFAFQFLLLSTLSGEAKRHDAKAVVSQAASFFSLNSKDGQVWKLSNRDGTYHVDDAAVPGTVHLDLRKQGILEEDPLYRDNEIKYQWVCKDAWTYSTEVDLKAFQDDGSVLITTRTFISHVPAAAQTTLVLDLQESGNAPISVDVSLVPGENEVIQTFSIAEPELWWPVGLGKPHLYKLVVSMAGQSKVKNVGIRTVRLVEEPVPGSEGLSFYFEVNHVPIFAKGANIIPIGVFYNEADDEDIEWLLQSSVDANMNMVRCVLVHFTVLKDVVLPRATLQIDASPAPSTPSSPLELRVHADNTALFVFVEAMGRPGIFSDNAFHLRKDEVKSITFTPRNGPMSGGREGFLASLRVRSLWDTVSEGGTEVGAEEGGVAETKHKTVADAEVGEANRAMARREESGGNRMQVMRSWAGVEEGLGAEGREGGREGGVRKLRGGAEDSKEF</sequence>
<feature type="chain" id="PRO_5020037694" description="beta-mannosidase" evidence="7">
    <location>
        <begin position="18"/>
        <end position="446"/>
    </location>
</feature>
<feature type="compositionally biased region" description="Basic and acidic residues" evidence="6">
    <location>
        <begin position="423"/>
        <end position="446"/>
    </location>
</feature>
<dbReference type="SUPFAM" id="SSF51445">
    <property type="entry name" value="(Trans)glycosidases"/>
    <property type="match status" value="1"/>
</dbReference>
<dbReference type="InterPro" id="IPR013783">
    <property type="entry name" value="Ig-like_fold"/>
</dbReference>
<feature type="region of interest" description="Disordered" evidence="6">
    <location>
        <begin position="418"/>
        <end position="446"/>
    </location>
</feature>
<dbReference type="Pfam" id="PF17753">
    <property type="entry name" value="Ig_mannosidase"/>
    <property type="match status" value="1"/>
</dbReference>
<dbReference type="Gene3D" id="3.20.20.80">
    <property type="entry name" value="Glycosidases"/>
    <property type="match status" value="1"/>
</dbReference>
<evidence type="ECO:0000256" key="1">
    <source>
        <dbReference type="ARBA" id="ARBA00000829"/>
    </source>
</evidence>
<dbReference type="PANTHER" id="PTHR43730:SF1">
    <property type="entry name" value="BETA-MANNOSIDASE"/>
    <property type="match status" value="1"/>
</dbReference>
<feature type="domain" description="Beta-mannosidase Ig-fold" evidence="9">
    <location>
        <begin position="292"/>
        <end position="361"/>
    </location>
</feature>
<dbReference type="InterPro" id="IPR008979">
    <property type="entry name" value="Galactose-bd-like_sf"/>
</dbReference>
<gene>
    <name evidence="11" type="ORF">NSK_007140</name>
</gene>